<dbReference type="InterPro" id="IPR027246">
    <property type="entry name" value="Porin_Euk/Tom40"/>
</dbReference>
<evidence type="ECO:0000256" key="3">
    <source>
        <dbReference type="ARBA" id="ARBA00022448"/>
    </source>
</evidence>
<dbReference type="EMBL" id="CAXITT010000097">
    <property type="protein sequence ID" value="CAL1531772.1"/>
    <property type="molecule type" value="Genomic_DNA"/>
</dbReference>
<gene>
    <name evidence="11" type="ORF">GSLYS_00005867001</name>
</gene>
<comment type="subcellular location">
    <subcellularLocation>
        <location evidence="1">Mitochondrion outer membrane</location>
        <topology evidence="1">Multi-pass membrane protein</topology>
    </subcellularLocation>
</comment>
<evidence type="ECO:0000256" key="6">
    <source>
        <dbReference type="ARBA" id="ARBA00022787"/>
    </source>
</evidence>
<protein>
    <submittedName>
        <fullName evidence="11">Uncharacterized protein</fullName>
    </submittedName>
</protein>
<keyword evidence="12" id="KW-1185">Reference proteome</keyword>
<evidence type="ECO:0000313" key="11">
    <source>
        <dbReference type="EMBL" id="CAL1531772.1"/>
    </source>
</evidence>
<dbReference type="GO" id="GO:0005741">
    <property type="term" value="C:mitochondrial outer membrane"/>
    <property type="evidence" value="ECO:0007669"/>
    <property type="project" value="UniProtKB-SubCell"/>
</dbReference>
<keyword evidence="3" id="KW-0813">Transport</keyword>
<reference evidence="11 12" key="1">
    <citation type="submission" date="2024-04" db="EMBL/GenBank/DDBJ databases">
        <authorList>
            <consortium name="Genoscope - CEA"/>
            <person name="William W."/>
        </authorList>
    </citation>
    <scope>NUCLEOTIDE SEQUENCE [LARGE SCALE GENOMIC DNA]</scope>
</reference>
<sequence>MGNVSAAESPKTFVDVPSPPMLPPPPPTEIPKTIKTKETAGPGSSSNEPDVNPGLYEDLHKQTKDLFPQVFEGAKVIVAKGLSSHFQISHTITLSTFTPSVYRFGTTYIGTKQLSPTESFPVLLGDIDSSGNMNANIIHAFTDRIRAKLVAQFQPNKCVGQQVSFDYKGDDFTASLTTGNVDPLSASGLLVGHYLQRITPSLALGAEIMYQRGQQVPGGEIAIMSLAGRWSGEKWQLSTNLSPMAGNLHTCFYQKVHENLQVGVELETSLRMAESTATVAYQIDIPKAEVTFRGQVDSNWCIGAVLEKKLAPFPFTLALSGYANHVKNQYRFGMGIIIG</sequence>
<proteinExistence type="inferred from homology"/>
<comment type="similarity">
    <text evidence="2">Belongs to the Tom40 family.</text>
</comment>
<dbReference type="PANTHER" id="PTHR10802">
    <property type="entry name" value="MITOCHONDRIAL IMPORT RECEPTOR SUBUNIT TOM40"/>
    <property type="match status" value="1"/>
</dbReference>
<keyword evidence="7" id="KW-0653">Protein transport</keyword>
<evidence type="ECO:0000256" key="8">
    <source>
        <dbReference type="ARBA" id="ARBA00023128"/>
    </source>
</evidence>
<keyword evidence="6" id="KW-1000">Mitochondrion outer membrane</keyword>
<dbReference type="InterPro" id="IPR037930">
    <property type="entry name" value="Tom40"/>
</dbReference>
<feature type="region of interest" description="Disordered" evidence="10">
    <location>
        <begin position="1"/>
        <end position="56"/>
    </location>
</feature>
<dbReference type="CDD" id="cd07305">
    <property type="entry name" value="Porin3_Tom40"/>
    <property type="match status" value="1"/>
</dbReference>
<dbReference type="AlphaFoldDB" id="A0AAV2HD99"/>
<dbReference type="GO" id="GO:0030150">
    <property type="term" value="P:protein import into mitochondrial matrix"/>
    <property type="evidence" value="ECO:0007669"/>
    <property type="project" value="InterPro"/>
</dbReference>
<organism evidence="11 12">
    <name type="scientific">Lymnaea stagnalis</name>
    <name type="common">Great pond snail</name>
    <name type="synonym">Helix stagnalis</name>
    <dbReference type="NCBI Taxonomy" id="6523"/>
    <lineage>
        <taxon>Eukaryota</taxon>
        <taxon>Metazoa</taxon>
        <taxon>Spiralia</taxon>
        <taxon>Lophotrochozoa</taxon>
        <taxon>Mollusca</taxon>
        <taxon>Gastropoda</taxon>
        <taxon>Heterobranchia</taxon>
        <taxon>Euthyneura</taxon>
        <taxon>Panpulmonata</taxon>
        <taxon>Hygrophila</taxon>
        <taxon>Lymnaeoidea</taxon>
        <taxon>Lymnaeidae</taxon>
        <taxon>Lymnaea</taxon>
    </lineage>
</organism>
<name>A0AAV2HD99_LYMST</name>
<evidence type="ECO:0000256" key="10">
    <source>
        <dbReference type="SAM" id="MobiDB-lite"/>
    </source>
</evidence>
<keyword evidence="4" id="KW-1134">Transmembrane beta strand</keyword>
<feature type="compositionally biased region" description="Pro residues" evidence="10">
    <location>
        <begin position="17"/>
        <end position="29"/>
    </location>
</feature>
<dbReference type="InterPro" id="IPR023614">
    <property type="entry name" value="Porin_dom_sf"/>
</dbReference>
<dbReference type="GO" id="GO:0008320">
    <property type="term" value="F:protein transmembrane transporter activity"/>
    <property type="evidence" value="ECO:0007669"/>
    <property type="project" value="InterPro"/>
</dbReference>
<dbReference type="FunFam" id="2.40.160.10:FF:000005">
    <property type="entry name" value="mitochondrial import receptor subunit TOM40 homolog"/>
    <property type="match status" value="1"/>
</dbReference>
<comment type="caution">
    <text evidence="11">The sequence shown here is derived from an EMBL/GenBank/DDBJ whole genome shotgun (WGS) entry which is preliminary data.</text>
</comment>
<accession>A0AAV2HD99</accession>
<evidence type="ECO:0000256" key="9">
    <source>
        <dbReference type="ARBA" id="ARBA00023136"/>
    </source>
</evidence>
<evidence type="ECO:0000313" key="12">
    <source>
        <dbReference type="Proteomes" id="UP001497497"/>
    </source>
</evidence>
<dbReference type="Gene3D" id="2.40.160.10">
    <property type="entry name" value="Porin"/>
    <property type="match status" value="1"/>
</dbReference>
<evidence type="ECO:0000256" key="2">
    <source>
        <dbReference type="ARBA" id="ARBA00010510"/>
    </source>
</evidence>
<dbReference type="Proteomes" id="UP001497497">
    <property type="component" value="Unassembled WGS sequence"/>
</dbReference>
<evidence type="ECO:0000256" key="5">
    <source>
        <dbReference type="ARBA" id="ARBA00022692"/>
    </source>
</evidence>
<keyword evidence="5" id="KW-0812">Transmembrane</keyword>
<dbReference type="Pfam" id="PF01459">
    <property type="entry name" value="Porin_3"/>
    <property type="match status" value="1"/>
</dbReference>
<evidence type="ECO:0000256" key="7">
    <source>
        <dbReference type="ARBA" id="ARBA00022927"/>
    </source>
</evidence>
<keyword evidence="8" id="KW-0496">Mitochondrion</keyword>
<keyword evidence="9" id="KW-0472">Membrane</keyword>
<evidence type="ECO:0000256" key="1">
    <source>
        <dbReference type="ARBA" id="ARBA00004374"/>
    </source>
</evidence>
<evidence type="ECO:0000256" key="4">
    <source>
        <dbReference type="ARBA" id="ARBA00022452"/>
    </source>
</evidence>